<dbReference type="InterPro" id="IPR042100">
    <property type="entry name" value="Bug_dom1"/>
</dbReference>
<dbReference type="CDD" id="cd07012">
    <property type="entry name" value="PBP2_Bug_TTT"/>
    <property type="match status" value="1"/>
</dbReference>
<sequence length="333" mass="35153">MSLFPLKKLAQVALFAGSALAFATGSHAQTASYPSQPITFIVPYAAGGSSDTRSRQLAQKIGEYLKTTVVVENKPGASGNIGTSLITRAKPDGYTIGLGNFAPLSVNRSLYGDNLPFNPDTDLQPIALIERGAMVLGVNSNSPYASAQALIDDAKQHPDKLNYASTGAGGASHLVSELFKDTQSFNATHVPYKGGAPAVNDLMAGNVDFYLELASLFIPQMAGDQPRIRALAVASESRLKALPDTPTFKELGIDGMVAPNWFGVIAPAGTPAEIIGQLNTAINKALQDPEYKAIVESQGAEVAGGSPEDFRAFIASESDRWARLIKEKNISVN</sequence>
<comment type="similarity">
    <text evidence="1">Belongs to the UPF0065 (bug) family.</text>
</comment>
<keyword evidence="4" id="KW-1185">Reference proteome</keyword>
<proteinExistence type="inferred from homology"/>
<name>A0A4R3VAX2_9BURK</name>
<dbReference type="AlphaFoldDB" id="A0A4R3VAX2"/>
<dbReference type="SUPFAM" id="SSF53850">
    <property type="entry name" value="Periplasmic binding protein-like II"/>
    <property type="match status" value="1"/>
</dbReference>
<feature type="chain" id="PRO_5020460154" evidence="2">
    <location>
        <begin position="24"/>
        <end position="333"/>
    </location>
</feature>
<comment type="caution">
    <text evidence="3">The sequence shown here is derived from an EMBL/GenBank/DDBJ whole genome shotgun (WGS) entry which is preliminary data.</text>
</comment>
<evidence type="ECO:0000256" key="2">
    <source>
        <dbReference type="SAM" id="SignalP"/>
    </source>
</evidence>
<evidence type="ECO:0000313" key="3">
    <source>
        <dbReference type="EMBL" id="TCV00742.1"/>
    </source>
</evidence>
<evidence type="ECO:0000256" key="1">
    <source>
        <dbReference type="ARBA" id="ARBA00006987"/>
    </source>
</evidence>
<evidence type="ECO:0000313" key="4">
    <source>
        <dbReference type="Proteomes" id="UP000294692"/>
    </source>
</evidence>
<dbReference type="PANTHER" id="PTHR42928:SF5">
    <property type="entry name" value="BLR1237 PROTEIN"/>
    <property type="match status" value="1"/>
</dbReference>
<dbReference type="EMBL" id="SMBX01000003">
    <property type="protein sequence ID" value="TCV00742.1"/>
    <property type="molecule type" value="Genomic_DNA"/>
</dbReference>
<dbReference type="PANTHER" id="PTHR42928">
    <property type="entry name" value="TRICARBOXYLATE-BINDING PROTEIN"/>
    <property type="match status" value="1"/>
</dbReference>
<organism evidence="3 4">
    <name type="scientific">Paracandidimonas soli</name>
    <dbReference type="NCBI Taxonomy" id="1917182"/>
    <lineage>
        <taxon>Bacteria</taxon>
        <taxon>Pseudomonadati</taxon>
        <taxon>Pseudomonadota</taxon>
        <taxon>Betaproteobacteria</taxon>
        <taxon>Burkholderiales</taxon>
        <taxon>Alcaligenaceae</taxon>
        <taxon>Paracandidimonas</taxon>
    </lineage>
</organism>
<keyword evidence="2" id="KW-0732">Signal</keyword>
<dbReference type="Gene3D" id="3.40.190.150">
    <property type="entry name" value="Bordetella uptake gene, domain 1"/>
    <property type="match status" value="1"/>
</dbReference>
<reference evidence="3 4" key="1">
    <citation type="submission" date="2019-03" db="EMBL/GenBank/DDBJ databases">
        <title>Genomic Encyclopedia of Type Strains, Phase IV (KMG-IV): sequencing the most valuable type-strain genomes for metagenomic binning, comparative biology and taxonomic classification.</title>
        <authorList>
            <person name="Goeker M."/>
        </authorList>
    </citation>
    <scope>NUCLEOTIDE SEQUENCE [LARGE SCALE GENOMIC DNA]</scope>
    <source>
        <strain evidence="3 4">DSM 100048</strain>
    </source>
</reference>
<keyword evidence="3" id="KW-0675">Receptor</keyword>
<feature type="signal peptide" evidence="2">
    <location>
        <begin position="1"/>
        <end position="23"/>
    </location>
</feature>
<dbReference type="Pfam" id="PF03401">
    <property type="entry name" value="TctC"/>
    <property type="match status" value="1"/>
</dbReference>
<dbReference type="RefSeq" id="WP_132475635.1">
    <property type="nucleotide sequence ID" value="NZ_JBHRVM010000001.1"/>
</dbReference>
<gene>
    <name evidence="3" type="ORF">EV686_103324</name>
</gene>
<dbReference type="PIRSF" id="PIRSF017082">
    <property type="entry name" value="YflP"/>
    <property type="match status" value="1"/>
</dbReference>
<protein>
    <submittedName>
        <fullName evidence="3">Tripartite-type tricarboxylate transporter receptor subunit TctC</fullName>
    </submittedName>
</protein>
<dbReference type="Gene3D" id="3.40.190.10">
    <property type="entry name" value="Periplasmic binding protein-like II"/>
    <property type="match status" value="1"/>
</dbReference>
<dbReference type="Proteomes" id="UP000294692">
    <property type="component" value="Unassembled WGS sequence"/>
</dbReference>
<accession>A0A4R3VAX2</accession>
<dbReference type="OrthoDB" id="8678477at2"/>
<dbReference type="InterPro" id="IPR005064">
    <property type="entry name" value="BUG"/>
</dbReference>